<sequence length="70" mass="8330">MSEQTYRTGLSFLKYVQLNSYFLRRVIKDPKVRKVEMRKANAFKDAVFERVEGDAETPIEDLPRQIHQLK</sequence>
<dbReference type="RefSeq" id="XP_044547645.1">
    <property type="nucleotide sequence ID" value="XM_044695543.1"/>
</dbReference>
<organism evidence="1 2">
    <name type="scientific">Naegleria lovaniensis</name>
    <name type="common">Amoeba</name>
    <dbReference type="NCBI Taxonomy" id="51637"/>
    <lineage>
        <taxon>Eukaryota</taxon>
        <taxon>Discoba</taxon>
        <taxon>Heterolobosea</taxon>
        <taxon>Tetramitia</taxon>
        <taxon>Eutetramitia</taxon>
        <taxon>Vahlkampfiidae</taxon>
        <taxon>Naegleria</taxon>
    </lineage>
</organism>
<reference evidence="1 2" key="1">
    <citation type="journal article" date="2018" name="BMC Genomics">
        <title>The genome of Naegleria lovaniensis, the basis for a comparative approach to unravel pathogenicity factors of the human pathogenic amoeba N. fowleri.</title>
        <authorList>
            <person name="Liechti N."/>
            <person name="Schurch N."/>
            <person name="Bruggmann R."/>
            <person name="Wittwer M."/>
        </authorList>
    </citation>
    <scope>NUCLEOTIDE SEQUENCE [LARGE SCALE GENOMIC DNA]</scope>
    <source>
        <strain evidence="1 2">ATCC 30569</strain>
    </source>
</reference>
<dbReference type="GeneID" id="68098213"/>
<dbReference type="EMBL" id="PYSW02000025">
    <property type="protein sequence ID" value="KAG2381966.1"/>
    <property type="molecule type" value="Genomic_DNA"/>
</dbReference>
<evidence type="ECO:0000313" key="1">
    <source>
        <dbReference type="EMBL" id="KAG2381966.1"/>
    </source>
</evidence>
<gene>
    <name evidence="1" type="ORF">C9374_005758</name>
</gene>
<comment type="caution">
    <text evidence="1">The sequence shown here is derived from an EMBL/GenBank/DDBJ whole genome shotgun (WGS) entry which is preliminary data.</text>
</comment>
<protein>
    <submittedName>
        <fullName evidence="1">Uncharacterized protein</fullName>
    </submittedName>
</protein>
<name>A0AA88KMY3_NAELO</name>
<accession>A0AA88KMY3</accession>
<dbReference type="AlphaFoldDB" id="A0AA88KMY3"/>
<keyword evidence="2" id="KW-1185">Reference proteome</keyword>
<proteinExistence type="predicted"/>
<dbReference type="Proteomes" id="UP000816034">
    <property type="component" value="Unassembled WGS sequence"/>
</dbReference>
<evidence type="ECO:0000313" key="2">
    <source>
        <dbReference type="Proteomes" id="UP000816034"/>
    </source>
</evidence>